<dbReference type="PANTHER" id="PTHR45528">
    <property type="entry name" value="SENSOR HISTIDINE KINASE CPXA"/>
    <property type="match status" value="1"/>
</dbReference>
<evidence type="ECO:0000256" key="2">
    <source>
        <dbReference type="ARBA" id="ARBA00004141"/>
    </source>
</evidence>
<feature type="transmembrane region" description="Helical" evidence="11">
    <location>
        <begin position="12"/>
        <end position="40"/>
    </location>
</feature>
<dbReference type="InterPro" id="IPR005467">
    <property type="entry name" value="His_kinase_dom"/>
</dbReference>
<dbReference type="InterPro" id="IPR036097">
    <property type="entry name" value="HisK_dim/P_sf"/>
</dbReference>
<dbReference type="InterPro" id="IPR003660">
    <property type="entry name" value="HAMP_dom"/>
</dbReference>
<evidence type="ECO:0000256" key="6">
    <source>
        <dbReference type="ARBA" id="ARBA00022692"/>
    </source>
</evidence>
<keyword evidence="15" id="KW-1185">Reference proteome</keyword>
<feature type="domain" description="Histidine kinase" evidence="12">
    <location>
        <begin position="245"/>
        <end position="456"/>
    </location>
</feature>
<dbReference type="Pfam" id="PF00512">
    <property type="entry name" value="HisKA"/>
    <property type="match status" value="1"/>
</dbReference>
<protein>
    <recommendedName>
        <fullName evidence="3">histidine kinase</fullName>
        <ecNumber evidence="3">2.7.13.3</ecNumber>
    </recommendedName>
</protein>
<comment type="subcellular location">
    <subcellularLocation>
        <location evidence="2">Membrane</location>
        <topology evidence="2">Multi-pass membrane protein</topology>
    </subcellularLocation>
</comment>
<feature type="transmembrane region" description="Helical" evidence="11">
    <location>
        <begin position="150"/>
        <end position="173"/>
    </location>
</feature>
<evidence type="ECO:0000259" key="13">
    <source>
        <dbReference type="PROSITE" id="PS50885"/>
    </source>
</evidence>
<dbReference type="Pfam" id="PF02518">
    <property type="entry name" value="HATPase_c"/>
    <property type="match status" value="1"/>
</dbReference>
<evidence type="ECO:0000256" key="11">
    <source>
        <dbReference type="SAM" id="Phobius"/>
    </source>
</evidence>
<accession>A0A2T0AKP0</accession>
<dbReference type="PROSITE" id="PS50109">
    <property type="entry name" value="HIS_KIN"/>
    <property type="match status" value="1"/>
</dbReference>
<dbReference type="Gene3D" id="6.10.340.10">
    <property type="match status" value="1"/>
</dbReference>
<evidence type="ECO:0000313" key="15">
    <source>
        <dbReference type="Proteomes" id="UP000239614"/>
    </source>
</evidence>
<dbReference type="GO" id="GO:0005886">
    <property type="term" value="C:plasma membrane"/>
    <property type="evidence" value="ECO:0007669"/>
    <property type="project" value="TreeGrafter"/>
</dbReference>
<dbReference type="SMART" id="SM00388">
    <property type="entry name" value="HisKA"/>
    <property type="match status" value="1"/>
</dbReference>
<organism evidence="14 15">
    <name type="scientific">Clostridium thermopalmarium DSM 5974</name>
    <dbReference type="NCBI Taxonomy" id="1121340"/>
    <lineage>
        <taxon>Bacteria</taxon>
        <taxon>Bacillati</taxon>
        <taxon>Bacillota</taxon>
        <taxon>Clostridia</taxon>
        <taxon>Eubacteriales</taxon>
        <taxon>Clostridiaceae</taxon>
        <taxon>Clostridium</taxon>
    </lineage>
</organism>
<dbReference type="EMBL" id="PVXN01000068">
    <property type="protein sequence ID" value="PRR69139.1"/>
    <property type="molecule type" value="Genomic_DNA"/>
</dbReference>
<keyword evidence="8 11" id="KW-1133">Transmembrane helix</keyword>
<reference evidence="14 15" key="1">
    <citation type="submission" date="2018-03" db="EMBL/GenBank/DDBJ databases">
        <title>Genome sequence of Clostridium thermopalmarium DSM 5974.</title>
        <authorList>
            <person name="Poehlein A."/>
            <person name="Daniel R."/>
        </authorList>
    </citation>
    <scope>NUCLEOTIDE SEQUENCE [LARGE SCALE GENOMIC DNA]</scope>
    <source>
        <strain evidence="14 15">DSM 5974</strain>
    </source>
</reference>
<feature type="domain" description="HAMP" evidence="13">
    <location>
        <begin position="178"/>
        <end position="230"/>
    </location>
</feature>
<evidence type="ECO:0000256" key="9">
    <source>
        <dbReference type="ARBA" id="ARBA00023012"/>
    </source>
</evidence>
<evidence type="ECO:0000256" key="4">
    <source>
        <dbReference type="ARBA" id="ARBA00022553"/>
    </source>
</evidence>
<dbReference type="SUPFAM" id="SSF47384">
    <property type="entry name" value="Homodimeric domain of signal transducing histidine kinase"/>
    <property type="match status" value="1"/>
</dbReference>
<dbReference type="SUPFAM" id="SSF55874">
    <property type="entry name" value="ATPase domain of HSP90 chaperone/DNA topoisomerase II/histidine kinase"/>
    <property type="match status" value="1"/>
</dbReference>
<dbReference type="InterPro" id="IPR050398">
    <property type="entry name" value="HssS/ArlS-like"/>
</dbReference>
<dbReference type="SMART" id="SM00304">
    <property type="entry name" value="HAMP"/>
    <property type="match status" value="1"/>
</dbReference>
<evidence type="ECO:0000256" key="3">
    <source>
        <dbReference type="ARBA" id="ARBA00012438"/>
    </source>
</evidence>
<keyword evidence="9" id="KW-0902">Two-component regulatory system</keyword>
<dbReference type="InterPro" id="IPR003661">
    <property type="entry name" value="HisK_dim/P_dom"/>
</dbReference>
<dbReference type="InterPro" id="IPR036890">
    <property type="entry name" value="HATPase_C_sf"/>
</dbReference>
<dbReference type="InterPro" id="IPR008358">
    <property type="entry name" value="Sig_transdc_His_kin/Pase_MprB"/>
</dbReference>
<evidence type="ECO:0000256" key="7">
    <source>
        <dbReference type="ARBA" id="ARBA00022777"/>
    </source>
</evidence>
<evidence type="ECO:0000256" key="8">
    <source>
        <dbReference type="ARBA" id="ARBA00022989"/>
    </source>
</evidence>
<keyword evidence="5 14" id="KW-0808">Transferase</keyword>
<dbReference type="InterPro" id="IPR003594">
    <property type="entry name" value="HATPase_dom"/>
</dbReference>
<keyword evidence="10 11" id="KW-0472">Membrane</keyword>
<dbReference type="EC" id="2.7.13.3" evidence="3"/>
<proteinExistence type="predicted"/>
<dbReference type="Gene3D" id="3.30.565.10">
    <property type="entry name" value="Histidine kinase-like ATPase, C-terminal domain"/>
    <property type="match status" value="1"/>
</dbReference>
<sequence>MGVKNKNTKLRVFFIQYLLSIFAGFLLIILIGIGLSFILLKTGFIISVGDVEESIERQKSAIMTAKTVTEELIPKTCKYAVISTSGDFLSGNLTKFEAAEARNIIEDGRRTSGIGLSAECYFPIKRQKEICILKYSAMSQFSSDFFRNHFLAPGIVFFYGILASVFIEIIFLSRFYGRKISRKLIPLQDATKKIQNKDLEFEVQYSGILEIDETLSSIDRMKDELKKSLETQWKIEQARKMQISALAHDIKTPLTVIFGNGEMLNDTEQTEEQKEFTNYILKNAHQIEEYVQILIDLSKAEIGYSLQRQDVDMRTFLDELYSQINAIASLKQLKVEFEEKNLPDVINLDTSLMQRAIMNVVSNAVDYSKEGGSILVSISVENRKVRFIVYDNGKGFSMEALKNATKQFYQEDFSRSSKLHYGMGLYIADSIVKQHGGRLTVANSPVTGGGMVTLEF</sequence>
<evidence type="ECO:0000256" key="1">
    <source>
        <dbReference type="ARBA" id="ARBA00000085"/>
    </source>
</evidence>
<keyword evidence="6 11" id="KW-0812">Transmembrane</keyword>
<comment type="caution">
    <text evidence="14">The sequence shown here is derived from an EMBL/GenBank/DDBJ whole genome shotgun (WGS) entry which is preliminary data.</text>
</comment>
<keyword evidence="4" id="KW-0597">Phosphoprotein</keyword>
<dbReference type="RefSeq" id="WP_106024828.1">
    <property type="nucleotide sequence ID" value="NZ_PVXN01000068.1"/>
</dbReference>
<keyword evidence="7" id="KW-0418">Kinase</keyword>
<evidence type="ECO:0000313" key="14">
    <source>
        <dbReference type="EMBL" id="PRR69139.1"/>
    </source>
</evidence>
<dbReference type="PANTHER" id="PTHR45528:SF8">
    <property type="entry name" value="HISTIDINE KINASE"/>
    <property type="match status" value="1"/>
</dbReference>
<evidence type="ECO:0000256" key="5">
    <source>
        <dbReference type="ARBA" id="ARBA00022679"/>
    </source>
</evidence>
<dbReference type="OrthoDB" id="84942at2"/>
<evidence type="ECO:0000256" key="10">
    <source>
        <dbReference type="ARBA" id="ARBA00023136"/>
    </source>
</evidence>
<dbReference type="AlphaFoldDB" id="A0A2T0AKP0"/>
<dbReference type="CDD" id="cd00082">
    <property type="entry name" value="HisKA"/>
    <property type="match status" value="1"/>
</dbReference>
<dbReference type="PROSITE" id="PS50885">
    <property type="entry name" value="HAMP"/>
    <property type="match status" value="1"/>
</dbReference>
<gene>
    <name evidence="14" type="primary">phoR_7</name>
    <name evidence="14" type="ORF">CPAL_26570</name>
</gene>
<dbReference type="Proteomes" id="UP000239614">
    <property type="component" value="Unassembled WGS sequence"/>
</dbReference>
<dbReference type="SMART" id="SM00387">
    <property type="entry name" value="HATPase_c"/>
    <property type="match status" value="1"/>
</dbReference>
<comment type="catalytic activity">
    <reaction evidence="1">
        <text>ATP + protein L-histidine = ADP + protein N-phospho-L-histidine.</text>
        <dbReference type="EC" id="2.7.13.3"/>
    </reaction>
</comment>
<evidence type="ECO:0000259" key="12">
    <source>
        <dbReference type="PROSITE" id="PS50109"/>
    </source>
</evidence>
<dbReference type="Gene3D" id="1.10.287.130">
    <property type="match status" value="1"/>
</dbReference>
<dbReference type="GO" id="GO:0000155">
    <property type="term" value="F:phosphorelay sensor kinase activity"/>
    <property type="evidence" value="ECO:0007669"/>
    <property type="project" value="InterPro"/>
</dbReference>
<name>A0A2T0AKP0_9CLOT</name>
<dbReference type="PRINTS" id="PR01780">
    <property type="entry name" value="LANTIREGPROT"/>
</dbReference>